<feature type="region of interest" description="Disordered" evidence="1">
    <location>
        <begin position="939"/>
        <end position="964"/>
    </location>
</feature>
<evidence type="ECO:0000256" key="1">
    <source>
        <dbReference type="SAM" id="MobiDB-lite"/>
    </source>
</evidence>
<feature type="compositionally biased region" description="Low complexity" evidence="1">
    <location>
        <begin position="841"/>
        <end position="853"/>
    </location>
</feature>
<dbReference type="GeneID" id="117236055"/>
<feature type="compositionally biased region" description="Low complexity" evidence="1">
    <location>
        <begin position="939"/>
        <end position="955"/>
    </location>
</feature>
<name>A0A6J3KN04_9HYME</name>
<feature type="compositionally biased region" description="Basic residues" evidence="1">
    <location>
        <begin position="1"/>
        <end position="13"/>
    </location>
</feature>
<feature type="region of interest" description="Disordered" evidence="1">
    <location>
        <begin position="1"/>
        <end position="45"/>
    </location>
</feature>
<gene>
    <name evidence="3" type="primary">LOC117236055</name>
</gene>
<dbReference type="PANTHER" id="PTHR21740:SF8">
    <property type="entry name" value="NCK-ASSOCIATED PROTEIN 5"/>
    <property type="match status" value="1"/>
</dbReference>
<protein>
    <submittedName>
        <fullName evidence="3">Uncharacterized protein LOC117236055 isoform X2</fullName>
    </submittedName>
</protein>
<dbReference type="InterPro" id="IPR026163">
    <property type="entry name" value="Nckap5l"/>
</dbReference>
<reference evidence="3" key="1">
    <citation type="submission" date="2025-08" db="UniProtKB">
        <authorList>
            <consortium name="RefSeq"/>
        </authorList>
    </citation>
    <scope>IDENTIFICATION</scope>
    <source>
        <tissue evidence="3">Muscle</tissue>
    </source>
</reference>
<sequence>MLGVLKRRWKPSKRASSVRGPDSPLSSDLALDKPRPIPSPRQIHPLYGEKAGLLGYCDPLGNAENFPPAPNIVVEGGRIEFVRPSQDGTTTPRRNTMSRGSQTFNDESEKSDPAKESLEERVQELEQALQAERLAAQRDRATITKLQRQINKREATQRDVERERRQRMEAEARVREATAEAERARSRVHHLQRELARMEETSRGLLQHKHRAEQLKQEKTALTLSYEARVHQYQAQISKLQLENESMRGQLRGLEAACAGEVHAALVARLATLETEHAALARDADAQRRQYERCLDDVANQGLREEIGALQRRIRELEAQNRALSGLLAQAANPGSPTELIQGILEAGPAALVAALGLDPAWVPLSRPRSLNLQIPVMAATKCRRNRPLAQKPSEEEGSESPESGNRDEGYSTMSSDVQGEGARQEPSRGLEDLKEATDETEADVSPDARLVALDAGDPDVLFLPLNLTVGINPRHSYPPTKDLLPYQHVMRSFSDSHLCLKLTTTTNFTPYKLPSPMGSSSLLLVEEEGWDAEYVQQWLRLDDSRSAQQHRDHLELEYDRAELEDWSFSLSTEDLVQNESTVWKEPSTTTTPALPAIKEHNPLELEEDANECLWNGASYLADRTGGELVALLMDARATGSWPYATSPGASWSSEEGAFENSSKRSSAALSGCSDDPDSPSIGTDFTRDFYRLVKFESTKSLASTSSRSGRPPPDREQALQSVLSFIAEQQMYLAELPNNLLEHNSATLATEVLEETEHKDESGTEAMCAEIETSVDQDSSNIENIAETSSNDDLLDQIPVPSLAPEERIISAVACNGGVSYTTVAPSELGAVPEEDEEAATSSTPSTVVSPARAPLLVEGRDRSLSFHERATSKDVIDELNRMIRKGEENTVTQETQVPLEKLDLACCCPTGWVHVERDIDFTDPKARANLLDVMLESSESSSATSSSGSAGSDSGDEPPDYRHLHRLHRYRRQKKASAAQAHRVLRLPSTWGSSRPSIIGRGDDFFVRYGDKEREAVASFDFLDEIVAPSSTGSNASLIDLDDTPPTELRSDIMKLSPL</sequence>
<dbReference type="PANTHER" id="PTHR21740">
    <property type="entry name" value="NCK-ASSOCIATED PROTEIN 5"/>
    <property type="match status" value="1"/>
</dbReference>
<feature type="compositionally biased region" description="Basic and acidic residues" evidence="1">
    <location>
        <begin position="107"/>
        <end position="118"/>
    </location>
</feature>
<organism evidence="2 3">
    <name type="scientific">Bombus vosnesenskii</name>
    <dbReference type="NCBI Taxonomy" id="207650"/>
    <lineage>
        <taxon>Eukaryota</taxon>
        <taxon>Metazoa</taxon>
        <taxon>Ecdysozoa</taxon>
        <taxon>Arthropoda</taxon>
        <taxon>Hexapoda</taxon>
        <taxon>Insecta</taxon>
        <taxon>Pterygota</taxon>
        <taxon>Neoptera</taxon>
        <taxon>Endopterygota</taxon>
        <taxon>Hymenoptera</taxon>
        <taxon>Apocrita</taxon>
        <taxon>Aculeata</taxon>
        <taxon>Apoidea</taxon>
        <taxon>Anthophila</taxon>
        <taxon>Apidae</taxon>
        <taxon>Bombus</taxon>
        <taxon>Pyrobombus</taxon>
    </lineage>
</organism>
<feature type="compositionally biased region" description="Polar residues" evidence="1">
    <location>
        <begin position="86"/>
        <end position="105"/>
    </location>
</feature>
<dbReference type="RefSeq" id="XP_033354557.1">
    <property type="nucleotide sequence ID" value="XM_033498666.1"/>
</dbReference>
<feature type="region of interest" description="Disordered" evidence="1">
    <location>
        <begin position="833"/>
        <end position="855"/>
    </location>
</feature>
<dbReference type="Proteomes" id="UP000504631">
    <property type="component" value="Unplaced"/>
</dbReference>
<accession>A0A6J3KN04</accession>
<feature type="compositionally biased region" description="Basic and acidic residues" evidence="1">
    <location>
        <begin position="151"/>
        <end position="188"/>
    </location>
</feature>
<feature type="region of interest" description="Disordered" evidence="1">
    <location>
        <begin position="83"/>
        <end position="118"/>
    </location>
</feature>
<keyword evidence="2" id="KW-1185">Reference proteome</keyword>
<feature type="compositionally biased region" description="Basic and acidic residues" evidence="1">
    <location>
        <begin position="423"/>
        <end position="438"/>
    </location>
</feature>
<evidence type="ECO:0000313" key="3">
    <source>
        <dbReference type="RefSeq" id="XP_033354557.1"/>
    </source>
</evidence>
<feature type="region of interest" description="Disordered" evidence="1">
    <location>
        <begin position="147"/>
        <end position="188"/>
    </location>
</feature>
<dbReference type="AlphaFoldDB" id="A0A6J3KN04"/>
<feature type="region of interest" description="Disordered" evidence="1">
    <location>
        <begin position="384"/>
        <end position="448"/>
    </location>
</feature>
<proteinExistence type="predicted"/>
<evidence type="ECO:0000313" key="2">
    <source>
        <dbReference type="Proteomes" id="UP000504631"/>
    </source>
</evidence>